<dbReference type="EMBL" id="CTEC01000002">
    <property type="protein sequence ID" value="CQD20029.1"/>
    <property type="molecule type" value="Genomic_DNA"/>
</dbReference>
<dbReference type="Proteomes" id="UP000199601">
    <property type="component" value="Unassembled WGS sequence"/>
</dbReference>
<gene>
    <name evidence="1" type="ORF">BN000_04734</name>
</gene>
<dbReference type="RefSeq" id="WP_141659271.1">
    <property type="nucleotide sequence ID" value="NZ_CTEC01000002.1"/>
</dbReference>
<name>A0A0U1DQD2_9MYCO</name>
<reference evidence="2" key="1">
    <citation type="submission" date="2015-03" db="EMBL/GenBank/DDBJ databases">
        <authorList>
            <person name="Urmite Genomes"/>
        </authorList>
    </citation>
    <scope>NUCLEOTIDE SEQUENCE [LARGE SCALE GENOMIC DNA]</scope>
    <source>
        <strain evidence="2">CSUR P1344</strain>
    </source>
</reference>
<evidence type="ECO:0000313" key="2">
    <source>
        <dbReference type="Proteomes" id="UP000199601"/>
    </source>
</evidence>
<evidence type="ECO:0000313" key="1">
    <source>
        <dbReference type="EMBL" id="CQD20029.1"/>
    </source>
</evidence>
<keyword evidence="2" id="KW-1185">Reference proteome</keyword>
<protein>
    <recommendedName>
        <fullName evidence="3">PIN domain-containing protein</fullName>
    </recommendedName>
</protein>
<evidence type="ECO:0008006" key="3">
    <source>
        <dbReference type="Google" id="ProtNLM"/>
    </source>
</evidence>
<proteinExistence type="predicted"/>
<accession>A0A0U1DQD2</accession>
<sequence>MPSSYSIRGDVVWPARLIRPARPPSLVFLDLNHYINMAKVEVGTAPQGYRELREVCRAARSDGRALFPLSSTLFKELSNIGSYQQRENVVAVVEELSDFNYLLGRPQVMQLETEAAIDALAGKDHSAKEGIPLIGQSALWSFGMRGGLIVKGEGQDAEQELRYRLGDQKFEQMMAHLNREAERALLTGPDEASESELRQGGVYAPEVPYQHQEQRAQQEREQADRFDQNPEWRRGRLRDAVSAREFAIELNEMVTRDLVGRNMTSAKFNELLGGGQDYDKARQFTDGMPSTRVAVSLKEHYHRDSRHNWTSNDIHDIDALAVAMPYCDAVFTDAAAWNALKSSPELQVFDTFLPRRPSQLTHWLENLPSP</sequence>
<organism evidence="1 2">
    <name type="scientific">Mycobacterium europaeum</name>
    <dbReference type="NCBI Taxonomy" id="761804"/>
    <lineage>
        <taxon>Bacteria</taxon>
        <taxon>Bacillati</taxon>
        <taxon>Actinomycetota</taxon>
        <taxon>Actinomycetes</taxon>
        <taxon>Mycobacteriales</taxon>
        <taxon>Mycobacteriaceae</taxon>
        <taxon>Mycobacterium</taxon>
        <taxon>Mycobacterium simiae complex</taxon>
    </lineage>
</organism>
<dbReference type="AlphaFoldDB" id="A0A0U1DQD2"/>